<gene>
    <name evidence="1" type="ORF">L3Q82_012480</name>
</gene>
<keyword evidence="2" id="KW-1185">Reference proteome</keyword>
<feature type="non-terminal residue" evidence="1">
    <location>
        <position position="1"/>
    </location>
</feature>
<organism evidence="1 2">
    <name type="scientific">Scortum barcoo</name>
    <name type="common">barcoo grunter</name>
    <dbReference type="NCBI Taxonomy" id="214431"/>
    <lineage>
        <taxon>Eukaryota</taxon>
        <taxon>Metazoa</taxon>
        <taxon>Chordata</taxon>
        <taxon>Craniata</taxon>
        <taxon>Vertebrata</taxon>
        <taxon>Euteleostomi</taxon>
        <taxon>Actinopterygii</taxon>
        <taxon>Neopterygii</taxon>
        <taxon>Teleostei</taxon>
        <taxon>Neoteleostei</taxon>
        <taxon>Acanthomorphata</taxon>
        <taxon>Eupercaria</taxon>
        <taxon>Centrarchiformes</taxon>
        <taxon>Terapontoidei</taxon>
        <taxon>Terapontidae</taxon>
        <taxon>Scortum</taxon>
    </lineage>
</organism>
<accession>A0ACB8W3A6</accession>
<protein>
    <submittedName>
        <fullName evidence="1">Uncharacterized protein</fullName>
    </submittedName>
</protein>
<evidence type="ECO:0000313" key="1">
    <source>
        <dbReference type="EMBL" id="KAI3362155.1"/>
    </source>
</evidence>
<comment type="caution">
    <text evidence="1">The sequence shown here is derived from an EMBL/GenBank/DDBJ whole genome shotgun (WGS) entry which is preliminary data.</text>
</comment>
<sequence>RAETDATAFSTDFGKKEEEEEVEEEKEEEKQKDGWRGSGKKKYTRLAGKSPDGFMRKVELWFVPLIICSSRTLGMTFVASNRMEWLLQRCLKEVVLHSVCRSVLLMLCLRSGADYKLVSASKPRPIVIYLSALKSLFGDFDIMTLLSFGCTHATPTCDRPPALGPGRVHVPRVVHRSIGVRLHSALTGSYVPGHHSVLLVNSPNERLAKDIGRYYWKGEIQDASEILMLVKTKTSRIQQIIEYVRSVHPYANPEVLSFPVEDGSLAYMKWMDEAMPDD</sequence>
<name>A0ACB8W3A6_9TELE</name>
<dbReference type="Proteomes" id="UP000831701">
    <property type="component" value="Chromosome 15"/>
</dbReference>
<reference evidence="1" key="1">
    <citation type="submission" date="2022-04" db="EMBL/GenBank/DDBJ databases">
        <title>Jade perch genome.</title>
        <authorList>
            <person name="Chao B."/>
        </authorList>
    </citation>
    <scope>NUCLEOTIDE SEQUENCE</scope>
    <source>
        <strain evidence="1">CB-2022</strain>
    </source>
</reference>
<proteinExistence type="predicted"/>
<dbReference type="EMBL" id="CM041545">
    <property type="protein sequence ID" value="KAI3362155.1"/>
    <property type="molecule type" value="Genomic_DNA"/>
</dbReference>
<evidence type="ECO:0000313" key="2">
    <source>
        <dbReference type="Proteomes" id="UP000831701"/>
    </source>
</evidence>